<dbReference type="SUPFAM" id="SSF69572">
    <property type="entry name" value="Activating enzymes of the ubiquitin-like proteins"/>
    <property type="match status" value="1"/>
</dbReference>
<dbReference type="NCBIfam" id="NF005902">
    <property type="entry name" value="PRK07878.1"/>
    <property type="match status" value="1"/>
</dbReference>
<dbReference type="CDD" id="cd00158">
    <property type="entry name" value="RHOD"/>
    <property type="match status" value="1"/>
</dbReference>
<dbReference type="NCBIfam" id="NF004281">
    <property type="entry name" value="PRK05690.1"/>
    <property type="match status" value="1"/>
</dbReference>
<dbReference type="PANTHER" id="PTHR10953:SF102">
    <property type="entry name" value="ADENYLYLTRANSFERASE AND SULFURTRANSFERASE MOCS3"/>
    <property type="match status" value="1"/>
</dbReference>
<feature type="domain" description="Rhodanese" evidence="1">
    <location>
        <begin position="298"/>
        <end position="388"/>
    </location>
</feature>
<keyword evidence="2" id="KW-0808">Transferase</keyword>
<gene>
    <name evidence="2" type="primary">moeZ</name>
    <name evidence="2" type="ORF">KBO27_26180</name>
</gene>
<dbReference type="PANTHER" id="PTHR10953">
    <property type="entry name" value="UBIQUITIN-ACTIVATING ENZYME E1"/>
    <property type="match status" value="1"/>
</dbReference>
<dbReference type="Gene3D" id="3.40.50.720">
    <property type="entry name" value="NAD(P)-binding Rossmann-like Domain"/>
    <property type="match status" value="1"/>
</dbReference>
<dbReference type="Gene3D" id="3.40.250.10">
    <property type="entry name" value="Rhodanese-like domain"/>
    <property type="match status" value="1"/>
</dbReference>
<dbReference type="Pfam" id="PF00581">
    <property type="entry name" value="Rhodanese"/>
    <property type="match status" value="1"/>
</dbReference>
<dbReference type="PROSITE" id="PS50206">
    <property type="entry name" value="RHODANESE_3"/>
    <property type="match status" value="1"/>
</dbReference>
<evidence type="ECO:0000259" key="1">
    <source>
        <dbReference type="PROSITE" id="PS50206"/>
    </source>
</evidence>
<dbReference type="InterPro" id="IPR045886">
    <property type="entry name" value="ThiF/MoeB/HesA"/>
</dbReference>
<dbReference type="InterPro" id="IPR000594">
    <property type="entry name" value="ThiF_NAD_FAD-bd"/>
</dbReference>
<keyword evidence="2" id="KW-0548">Nucleotidyltransferase</keyword>
<proteinExistence type="predicted"/>
<dbReference type="GO" id="GO:0016779">
    <property type="term" value="F:nucleotidyltransferase activity"/>
    <property type="evidence" value="ECO:0007669"/>
    <property type="project" value="UniProtKB-KW"/>
</dbReference>
<name>A0ABS5DMC3_9PSEU</name>
<dbReference type="InterPro" id="IPR001763">
    <property type="entry name" value="Rhodanese-like_dom"/>
</dbReference>
<dbReference type="SMART" id="SM00450">
    <property type="entry name" value="RHOD"/>
    <property type="match status" value="1"/>
</dbReference>
<comment type="caution">
    <text evidence="2">The sequence shown here is derived from an EMBL/GenBank/DDBJ whole genome shotgun (WGS) entry which is preliminary data.</text>
</comment>
<reference evidence="2 3" key="1">
    <citation type="submission" date="2021-04" db="EMBL/GenBank/DDBJ databases">
        <title>Whole-genome sequencing of Saccharopolyspora endophytica KCTC 19397.</title>
        <authorList>
            <person name="Ay H."/>
            <person name="Saygin H."/>
            <person name="Sahin N."/>
        </authorList>
    </citation>
    <scope>NUCLEOTIDE SEQUENCE [LARGE SCALE GENOMIC DNA]</scope>
    <source>
        <strain evidence="2 3">KCTC 19397</strain>
    </source>
</reference>
<evidence type="ECO:0000313" key="2">
    <source>
        <dbReference type="EMBL" id="MBQ0927446.1"/>
    </source>
</evidence>
<dbReference type="InterPro" id="IPR035985">
    <property type="entry name" value="Ubiquitin-activating_enz"/>
</dbReference>
<dbReference type="Pfam" id="PF00899">
    <property type="entry name" value="ThiF"/>
    <property type="match status" value="1"/>
</dbReference>
<dbReference type="EMBL" id="JAGPXE010000013">
    <property type="protein sequence ID" value="MBQ0927446.1"/>
    <property type="molecule type" value="Genomic_DNA"/>
</dbReference>
<sequence length="390" mass="42247">MSGATSLPPLVEPASELTKEEVARYSRHLIIPDVGMDGQKRLKNAKVLVVGAGGLGSPALLYLAAAGVGTLGIVEFDEVDESNLHRQVIHGQSDLGRPKAESAKDSIAEVNPYVQVNLHQTHLTSDNALDIFRDYDLILDGTDNFATRYLVNDAAVLLGKPYVWGSIFRFEGQASVFWAEHGPQYRDLYPEPPPPGMVPSCAEGGVLGVLCASIGSIMVNEAIKLITGIGETLLGRLMIYDALEMSYRTVKIRKDPNADPINELIDYEAFCGVVSDDAQQAASNSTITPQELKDMFDRGEKFELIDVREPHEYEIVKIDGSKLIPKDRILSGEALSELPQDRKIVLHCKSGGRSAEALAALHKAGFADAVHVGGGVLGWANQVDKSLPTY</sequence>
<organism evidence="2 3">
    <name type="scientific">Saccharopolyspora endophytica</name>
    <dbReference type="NCBI Taxonomy" id="543886"/>
    <lineage>
        <taxon>Bacteria</taxon>
        <taxon>Bacillati</taxon>
        <taxon>Actinomycetota</taxon>
        <taxon>Actinomycetes</taxon>
        <taxon>Pseudonocardiales</taxon>
        <taxon>Pseudonocardiaceae</taxon>
        <taxon>Saccharopolyspora</taxon>
    </lineage>
</organism>
<accession>A0ABS5DMC3</accession>
<dbReference type="RefSeq" id="WP_210972518.1">
    <property type="nucleotide sequence ID" value="NZ_JAGPXE010000013.1"/>
</dbReference>
<dbReference type="CDD" id="cd00757">
    <property type="entry name" value="ThiF_MoeB_HesA_family"/>
    <property type="match status" value="1"/>
</dbReference>
<dbReference type="InterPro" id="IPR036873">
    <property type="entry name" value="Rhodanese-like_dom_sf"/>
</dbReference>
<dbReference type="Proteomes" id="UP000674084">
    <property type="component" value="Unassembled WGS sequence"/>
</dbReference>
<protein>
    <submittedName>
        <fullName evidence="2">Adenylyltransferase/sulfurtransferase MoeZ</fullName>
    </submittedName>
</protein>
<evidence type="ECO:0000313" key="3">
    <source>
        <dbReference type="Proteomes" id="UP000674084"/>
    </source>
</evidence>
<keyword evidence="3" id="KW-1185">Reference proteome</keyword>